<dbReference type="InterPro" id="IPR023210">
    <property type="entry name" value="NADP_OxRdtase_dom"/>
</dbReference>
<accession>A0A951P6S3</accession>
<evidence type="ECO:0000313" key="3">
    <source>
        <dbReference type="Proteomes" id="UP000707356"/>
    </source>
</evidence>
<dbReference type="Gene3D" id="3.20.20.100">
    <property type="entry name" value="NADP-dependent oxidoreductase domain"/>
    <property type="match status" value="1"/>
</dbReference>
<dbReference type="PANTHER" id="PTHR43312:SF1">
    <property type="entry name" value="NADP-DEPENDENT OXIDOREDUCTASE DOMAIN-CONTAINING PROTEIN"/>
    <property type="match status" value="1"/>
</dbReference>
<dbReference type="PANTHER" id="PTHR43312">
    <property type="entry name" value="D-THREO-ALDOSE 1-DEHYDROGENASE"/>
    <property type="match status" value="1"/>
</dbReference>
<dbReference type="EMBL" id="JAHHHV010000004">
    <property type="protein sequence ID" value="MBW4464017.1"/>
    <property type="molecule type" value="Genomic_DNA"/>
</dbReference>
<dbReference type="CDD" id="cd19086">
    <property type="entry name" value="AKR_AKR11C1"/>
    <property type="match status" value="1"/>
</dbReference>
<comment type="caution">
    <text evidence="2">The sequence shown here is derived from an EMBL/GenBank/DDBJ whole genome shotgun (WGS) entry which is preliminary data.</text>
</comment>
<protein>
    <submittedName>
        <fullName evidence="2">Aldo/keto reductase</fullName>
    </submittedName>
</protein>
<dbReference type="Proteomes" id="UP000707356">
    <property type="component" value="Unassembled WGS sequence"/>
</dbReference>
<evidence type="ECO:0000259" key="1">
    <source>
        <dbReference type="Pfam" id="PF00248"/>
    </source>
</evidence>
<dbReference type="InterPro" id="IPR036812">
    <property type="entry name" value="NAD(P)_OxRdtase_dom_sf"/>
</dbReference>
<dbReference type="AlphaFoldDB" id="A0A951P6S3"/>
<reference evidence="2" key="1">
    <citation type="submission" date="2021-05" db="EMBL/GenBank/DDBJ databases">
        <authorList>
            <person name="Pietrasiak N."/>
            <person name="Ward R."/>
            <person name="Stajich J.E."/>
            <person name="Kurbessoian T."/>
        </authorList>
    </citation>
    <scope>NUCLEOTIDE SEQUENCE</scope>
    <source>
        <strain evidence="2">GSE-TBD4-15B</strain>
    </source>
</reference>
<gene>
    <name evidence="2" type="ORF">KME07_01075</name>
</gene>
<proteinExistence type="predicted"/>
<feature type="domain" description="NADP-dependent oxidoreductase" evidence="1">
    <location>
        <begin position="15"/>
        <end position="300"/>
    </location>
</feature>
<name>A0A951P6S3_9CYAN</name>
<dbReference type="SUPFAM" id="SSF51430">
    <property type="entry name" value="NAD(P)-linked oxidoreductase"/>
    <property type="match status" value="1"/>
</dbReference>
<dbReference type="InterPro" id="IPR053135">
    <property type="entry name" value="AKR2_Oxidoreductase"/>
</dbReference>
<reference evidence="2" key="2">
    <citation type="journal article" date="2022" name="Microbiol. Resour. Announc.">
        <title>Metagenome Sequencing to Explore Phylogenomics of Terrestrial Cyanobacteria.</title>
        <authorList>
            <person name="Ward R.D."/>
            <person name="Stajich J.E."/>
            <person name="Johansen J.R."/>
            <person name="Huntemann M."/>
            <person name="Clum A."/>
            <person name="Foster B."/>
            <person name="Foster B."/>
            <person name="Roux S."/>
            <person name="Palaniappan K."/>
            <person name="Varghese N."/>
            <person name="Mukherjee S."/>
            <person name="Reddy T.B.K."/>
            <person name="Daum C."/>
            <person name="Copeland A."/>
            <person name="Chen I.A."/>
            <person name="Ivanova N.N."/>
            <person name="Kyrpides N.C."/>
            <person name="Shapiro N."/>
            <person name="Eloe-Fadrosh E.A."/>
            <person name="Pietrasiak N."/>
        </authorList>
    </citation>
    <scope>NUCLEOTIDE SEQUENCE</scope>
    <source>
        <strain evidence="2">GSE-TBD4-15B</strain>
    </source>
</reference>
<organism evidence="2 3">
    <name type="scientific">Pegethrix bostrychoides GSE-TBD4-15B</name>
    <dbReference type="NCBI Taxonomy" id="2839662"/>
    <lineage>
        <taxon>Bacteria</taxon>
        <taxon>Bacillati</taxon>
        <taxon>Cyanobacteriota</taxon>
        <taxon>Cyanophyceae</taxon>
        <taxon>Oculatellales</taxon>
        <taxon>Oculatellaceae</taxon>
        <taxon>Pegethrix</taxon>
    </lineage>
</organism>
<sequence length="323" mass="35673">MLYRQFGQLDWQVSAIGMGTWNIGNQWGDIDDVTAFSTVRAAFDHGVNLFDTAEGYGIPMGLSEERLGKALIGVRDQVYIVSKIGSWGRRNGSPIPLDSVDNVRLCVQASLYRLRTDWVDVMLCHEGEIEDPSVYLEGFEALQQQGLIRAYGISTNEYDVLKRFNANQTCRVLELDYSLLNRKPESKILPYCQEHGIAVLVRGPLGKGLLSGKYAADTVFTDSIRARWHEKDNRQQKLQQQLAMVEALKAVAPSDRDLAATALQYVISHPVQPVAIPGAKSPQQATLNAAAGSQLLTAEQQLQLVAELAQSDKVRSTEAAAVR</sequence>
<evidence type="ECO:0000313" key="2">
    <source>
        <dbReference type="EMBL" id="MBW4464017.1"/>
    </source>
</evidence>
<dbReference type="Pfam" id="PF00248">
    <property type="entry name" value="Aldo_ket_red"/>
    <property type="match status" value="1"/>
</dbReference>